<keyword evidence="2" id="KW-1185">Reference proteome</keyword>
<name>A0A6A6IM87_9PLEO</name>
<evidence type="ECO:0000313" key="2">
    <source>
        <dbReference type="Proteomes" id="UP000800094"/>
    </source>
</evidence>
<dbReference type="AlphaFoldDB" id="A0A6A6IM87"/>
<dbReference type="GeneID" id="54588168"/>
<gene>
    <name evidence="1" type="ORF">BU26DRAFT_592471</name>
</gene>
<organism evidence="1 2">
    <name type="scientific">Trematosphaeria pertusa</name>
    <dbReference type="NCBI Taxonomy" id="390896"/>
    <lineage>
        <taxon>Eukaryota</taxon>
        <taxon>Fungi</taxon>
        <taxon>Dikarya</taxon>
        <taxon>Ascomycota</taxon>
        <taxon>Pezizomycotina</taxon>
        <taxon>Dothideomycetes</taxon>
        <taxon>Pleosporomycetidae</taxon>
        <taxon>Pleosporales</taxon>
        <taxon>Massarineae</taxon>
        <taxon>Trematosphaeriaceae</taxon>
        <taxon>Trematosphaeria</taxon>
    </lineage>
</organism>
<proteinExistence type="predicted"/>
<dbReference type="EMBL" id="ML987193">
    <property type="protein sequence ID" value="KAF2251349.1"/>
    <property type="molecule type" value="Genomic_DNA"/>
</dbReference>
<accession>A0A6A6IM87</accession>
<reference evidence="1" key="1">
    <citation type="journal article" date="2020" name="Stud. Mycol.">
        <title>101 Dothideomycetes genomes: a test case for predicting lifestyles and emergence of pathogens.</title>
        <authorList>
            <person name="Haridas S."/>
            <person name="Albert R."/>
            <person name="Binder M."/>
            <person name="Bloem J."/>
            <person name="Labutti K."/>
            <person name="Salamov A."/>
            <person name="Andreopoulos B."/>
            <person name="Baker S."/>
            <person name="Barry K."/>
            <person name="Bills G."/>
            <person name="Bluhm B."/>
            <person name="Cannon C."/>
            <person name="Castanera R."/>
            <person name="Culley D."/>
            <person name="Daum C."/>
            <person name="Ezra D."/>
            <person name="Gonzalez J."/>
            <person name="Henrissat B."/>
            <person name="Kuo A."/>
            <person name="Liang C."/>
            <person name="Lipzen A."/>
            <person name="Lutzoni F."/>
            <person name="Magnuson J."/>
            <person name="Mondo S."/>
            <person name="Nolan M."/>
            <person name="Ohm R."/>
            <person name="Pangilinan J."/>
            <person name="Park H.-J."/>
            <person name="Ramirez L."/>
            <person name="Alfaro M."/>
            <person name="Sun H."/>
            <person name="Tritt A."/>
            <person name="Yoshinaga Y."/>
            <person name="Zwiers L.-H."/>
            <person name="Turgeon B."/>
            <person name="Goodwin S."/>
            <person name="Spatafora J."/>
            <person name="Crous P."/>
            <person name="Grigoriev I."/>
        </authorList>
    </citation>
    <scope>NUCLEOTIDE SEQUENCE</scope>
    <source>
        <strain evidence="1">CBS 122368</strain>
    </source>
</reference>
<dbReference type="RefSeq" id="XP_033686353.1">
    <property type="nucleotide sequence ID" value="XM_033834838.1"/>
</dbReference>
<protein>
    <submittedName>
        <fullName evidence="1">Uncharacterized protein</fullName>
    </submittedName>
</protein>
<dbReference type="Proteomes" id="UP000800094">
    <property type="component" value="Unassembled WGS sequence"/>
</dbReference>
<sequence>MKTPTYTPDVAEPAPIRCLWDTLFNDCSVPNLPVQTSTFFALPLELRMEAYHHALTGARPKFAISEAALLTTDLSALIIRQLPPWCLSSRQVLFEATLAWLRRVRFELEIRGRWGNAKLLEFLSKLPGDAGFTAVRELAYTTLPEHIPRARSATRLVRQCTALRTLALRIGCTTLVTMESSGFGEQGLYRPKTLAELQDTYHLQGLFDACAHTLRRVEIRCQALLPYRWLGADRTRAKVYRAFQELVDRCVEETGRRAQVELFTVYEQKVMPS</sequence>
<evidence type="ECO:0000313" key="1">
    <source>
        <dbReference type="EMBL" id="KAF2251349.1"/>
    </source>
</evidence>